<accession>A0A087V184</accession>
<feature type="signal peptide" evidence="1">
    <location>
        <begin position="1"/>
        <end position="21"/>
    </location>
</feature>
<evidence type="ECO:0000256" key="1">
    <source>
        <dbReference type="SAM" id="SignalP"/>
    </source>
</evidence>
<sequence>MISNYIISALMLAAYVTYVAAAKEHLPPGAIFSTSSDAYQNIYEVSKQRTEK</sequence>
<evidence type="ECO:0000313" key="3">
    <source>
        <dbReference type="Proteomes" id="UP000054359"/>
    </source>
</evidence>
<proteinExistence type="predicted"/>
<keyword evidence="1" id="KW-0732">Signal</keyword>
<reference evidence="2 3" key="1">
    <citation type="submission" date="2013-11" db="EMBL/GenBank/DDBJ databases">
        <title>Genome sequencing of Stegodyphus mimosarum.</title>
        <authorList>
            <person name="Bechsgaard J."/>
        </authorList>
    </citation>
    <scope>NUCLEOTIDE SEQUENCE [LARGE SCALE GENOMIC DNA]</scope>
</reference>
<feature type="chain" id="PRO_5001831066" evidence="1">
    <location>
        <begin position="22"/>
        <end position="52"/>
    </location>
</feature>
<organism evidence="2 3">
    <name type="scientific">Stegodyphus mimosarum</name>
    <name type="common">African social velvet spider</name>
    <dbReference type="NCBI Taxonomy" id="407821"/>
    <lineage>
        <taxon>Eukaryota</taxon>
        <taxon>Metazoa</taxon>
        <taxon>Ecdysozoa</taxon>
        <taxon>Arthropoda</taxon>
        <taxon>Chelicerata</taxon>
        <taxon>Arachnida</taxon>
        <taxon>Araneae</taxon>
        <taxon>Araneomorphae</taxon>
        <taxon>Entelegynae</taxon>
        <taxon>Eresoidea</taxon>
        <taxon>Eresidae</taxon>
        <taxon>Stegodyphus</taxon>
    </lineage>
</organism>
<feature type="non-terminal residue" evidence="2">
    <location>
        <position position="52"/>
    </location>
</feature>
<dbReference type="AlphaFoldDB" id="A0A087V184"/>
<evidence type="ECO:0000313" key="2">
    <source>
        <dbReference type="EMBL" id="KFM83373.1"/>
    </source>
</evidence>
<protein>
    <submittedName>
        <fullName evidence="2">Uncharacterized protein</fullName>
    </submittedName>
</protein>
<dbReference type="Proteomes" id="UP000054359">
    <property type="component" value="Unassembled WGS sequence"/>
</dbReference>
<keyword evidence="3" id="KW-1185">Reference proteome</keyword>
<dbReference type="EMBL" id="KL819289">
    <property type="protein sequence ID" value="KFM83373.1"/>
    <property type="molecule type" value="Genomic_DNA"/>
</dbReference>
<gene>
    <name evidence="2" type="ORF">X975_15715</name>
</gene>
<name>A0A087V184_STEMI</name>